<sequence>MTVKVDAIAKRFLPKDPFFRLLVVNSLAGVGISGLMVGGIFYSNIGNLTVLIRGDDSPLVPILMLVAGLVITLVSVVVGSAIMLLGADQTKGGPGSKLPSLFEPRLEPIPVKADTVRAHRFDVR</sequence>
<accession>A0A0M7AKR4</accession>
<dbReference type="Proteomes" id="UP000053235">
    <property type="component" value="Unassembled WGS sequence"/>
</dbReference>
<protein>
    <submittedName>
        <fullName evidence="2">Uncharacterized protein</fullName>
    </submittedName>
</protein>
<dbReference type="OrthoDB" id="7679523at2"/>
<name>A0A0M7AKR4_9HYPH</name>
<evidence type="ECO:0000313" key="3">
    <source>
        <dbReference type="Proteomes" id="UP000053235"/>
    </source>
</evidence>
<keyword evidence="1" id="KW-0812">Transmembrane</keyword>
<keyword evidence="1" id="KW-0472">Membrane</keyword>
<reference evidence="3" key="1">
    <citation type="submission" date="2015-07" db="EMBL/GenBank/DDBJ databases">
        <authorList>
            <person name="Rodrigo-Torres Lidia"/>
            <person name="Arahal R.David."/>
        </authorList>
    </citation>
    <scope>NUCLEOTIDE SEQUENCE [LARGE SCALE GENOMIC DNA]</scope>
    <source>
        <strain evidence="3">CECT 5112</strain>
    </source>
</reference>
<evidence type="ECO:0000256" key="1">
    <source>
        <dbReference type="SAM" id="Phobius"/>
    </source>
</evidence>
<feature type="transmembrane region" description="Helical" evidence="1">
    <location>
        <begin position="21"/>
        <end position="42"/>
    </location>
</feature>
<evidence type="ECO:0000313" key="2">
    <source>
        <dbReference type="EMBL" id="CTQ74373.1"/>
    </source>
</evidence>
<keyword evidence="3" id="KW-1185">Reference proteome</keyword>
<dbReference type="EMBL" id="CXWD01000017">
    <property type="protein sequence ID" value="CTQ74373.1"/>
    <property type="molecule type" value="Genomic_DNA"/>
</dbReference>
<keyword evidence="1" id="KW-1133">Transmembrane helix</keyword>
<dbReference type="AlphaFoldDB" id="A0A0M7AKR4"/>
<proteinExistence type="predicted"/>
<dbReference type="STRING" id="388408.LAX5112_03842"/>
<feature type="transmembrane region" description="Helical" evidence="1">
    <location>
        <begin position="62"/>
        <end position="87"/>
    </location>
</feature>
<gene>
    <name evidence="2" type="ORF">LAX5112_03842</name>
</gene>
<organism evidence="2 3">
    <name type="scientific">Roseibium alexandrii</name>
    <dbReference type="NCBI Taxonomy" id="388408"/>
    <lineage>
        <taxon>Bacteria</taxon>
        <taxon>Pseudomonadati</taxon>
        <taxon>Pseudomonadota</taxon>
        <taxon>Alphaproteobacteria</taxon>
        <taxon>Hyphomicrobiales</taxon>
        <taxon>Stappiaceae</taxon>
        <taxon>Roseibium</taxon>
    </lineage>
</organism>
<dbReference type="RefSeq" id="WP_055673158.1">
    <property type="nucleotide sequence ID" value="NZ_CXWD01000017.1"/>
</dbReference>